<proteinExistence type="predicted"/>
<keyword evidence="2" id="KW-1185">Reference proteome</keyword>
<evidence type="ECO:0008006" key="3">
    <source>
        <dbReference type="Google" id="ProtNLM"/>
    </source>
</evidence>
<gene>
    <name evidence="1" type="ORF">ABDJ40_06295</name>
</gene>
<reference evidence="1 2" key="1">
    <citation type="submission" date="2024-05" db="EMBL/GenBank/DDBJ databases">
        <title>Roseateles sp. 2.12 16S ribosomal RNA gene Genome sequencing and assembly.</title>
        <authorList>
            <person name="Woo H."/>
        </authorList>
    </citation>
    <scope>NUCLEOTIDE SEQUENCE [LARGE SCALE GENOMIC DNA]</scope>
    <source>
        <strain evidence="1 2">2.12</strain>
    </source>
</reference>
<dbReference type="RefSeq" id="WP_347607647.1">
    <property type="nucleotide sequence ID" value="NZ_JBDPZC010000002.1"/>
</dbReference>
<dbReference type="Proteomes" id="UP001462640">
    <property type="component" value="Unassembled WGS sequence"/>
</dbReference>
<evidence type="ECO:0000313" key="2">
    <source>
        <dbReference type="Proteomes" id="UP001462640"/>
    </source>
</evidence>
<protein>
    <recommendedName>
        <fullName evidence="3">DUF4123 domain-containing protein</fullName>
    </recommendedName>
</protein>
<accession>A0ABV0GBI3</accession>
<organism evidence="1 2">
    <name type="scientific">Roseateles flavus</name>
    <dbReference type="NCBI Taxonomy" id="3149041"/>
    <lineage>
        <taxon>Bacteria</taxon>
        <taxon>Pseudomonadati</taxon>
        <taxon>Pseudomonadota</taxon>
        <taxon>Betaproteobacteria</taxon>
        <taxon>Burkholderiales</taxon>
        <taxon>Sphaerotilaceae</taxon>
        <taxon>Roseateles</taxon>
    </lineage>
</organism>
<sequence>MNVAVTAPSRGTPEIGAGVWDLLATQRWRVHRLVVSAPQDPLLWVTEQMYIEPESWIRWSVESLCQQLDSSSVLVIEGVDATNWDVWRVFLKEFEVASRQRPSDDRPLFLVVVRGVAQKCLHLSGAALEVRQWIDVLGEYDTLIYVDQLLRSSRKPPKHHKLMVRQISALALWDLGLAEYLAAQPESILFDVDAVLKAARAALDNNAMLKDEAWEVGGSDQVDGARMTHPFVLVEKGDPERELWRRLWTAQAAELLPMIEVRRRELLKGLERHLVCPFDLGGIQVRSLDELEIGRLAFAAQKQGLRGELRTRAEWLADCRNKLAHLTALNDVDALDARMYG</sequence>
<comment type="caution">
    <text evidence="1">The sequence shown here is derived from an EMBL/GenBank/DDBJ whole genome shotgun (WGS) entry which is preliminary data.</text>
</comment>
<evidence type="ECO:0000313" key="1">
    <source>
        <dbReference type="EMBL" id="MEO3712377.1"/>
    </source>
</evidence>
<name>A0ABV0GBI3_9BURK</name>
<dbReference type="EMBL" id="JBDPZC010000002">
    <property type="protein sequence ID" value="MEO3712377.1"/>
    <property type="molecule type" value="Genomic_DNA"/>
</dbReference>